<evidence type="ECO:0000313" key="3">
    <source>
        <dbReference type="Proteomes" id="UP000475249"/>
    </source>
</evidence>
<dbReference type="PROSITE" id="PS51257">
    <property type="entry name" value="PROKAR_LIPOPROTEIN"/>
    <property type="match status" value="1"/>
</dbReference>
<sequence>MTSRAIPVNTFRESMFKSLKYNILTALTSIFVLSCASIYDHYTFTETLNTKVQVERLILNSKEPFADHRTEVDALKNQMQKMMLYEQSKNKNQITQKMWNYMNREDSAIQDFLRTWEAQGTMSEVFTEEFSPQITKAFDLMVDYESKKTKASENAILSFINNL</sequence>
<evidence type="ECO:0000313" key="2">
    <source>
        <dbReference type="EMBL" id="NAS13080.1"/>
    </source>
</evidence>
<keyword evidence="1" id="KW-0812">Transmembrane</keyword>
<gene>
    <name evidence="2" type="ORF">GTQ38_13780</name>
</gene>
<reference evidence="2 3" key="1">
    <citation type="submission" date="2020-01" db="EMBL/GenBank/DDBJ databases">
        <title>Bacteria diversity of Porities sp.</title>
        <authorList>
            <person name="Wang G."/>
        </authorList>
    </citation>
    <scope>NUCLEOTIDE SEQUENCE [LARGE SCALE GENOMIC DNA]</scope>
    <source>
        <strain evidence="2 3">R33</strain>
    </source>
</reference>
<protein>
    <submittedName>
        <fullName evidence="2">Uncharacterized protein</fullName>
    </submittedName>
</protein>
<dbReference type="RefSeq" id="WP_161436122.1">
    <property type="nucleotide sequence ID" value="NZ_WXYO01000006.1"/>
</dbReference>
<organism evidence="2 3">
    <name type="scientific">Poritiphilus flavus</name>
    <dbReference type="NCBI Taxonomy" id="2697053"/>
    <lineage>
        <taxon>Bacteria</taxon>
        <taxon>Pseudomonadati</taxon>
        <taxon>Bacteroidota</taxon>
        <taxon>Flavobacteriia</taxon>
        <taxon>Flavobacteriales</taxon>
        <taxon>Flavobacteriaceae</taxon>
        <taxon>Poritiphilus</taxon>
    </lineage>
</organism>
<name>A0A6L9EEA9_9FLAO</name>
<feature type="transmembrane region" description="Helical" evidence="1">
    <location>
        <begin position="21"/>
        <end position="39"/>
    </location>
</feature>
<keyword evidence="1" id="KW-0472">Membrane</keyword>
<keyword evidence="1" id="KW-1133">Transmembrane helix</keyword>
<evidence type="ECO:0000256" key="1">
    <source>
        <dbReference type="SAM" id="Phobius"/>
    </source>
</evidence>
<comment type="caution">
    <text evidence="2">The sequence shown here is derived from an EMBL/GenBank/DDBJ whole genome shotgun (WGS) entry which is preliminary data.</text>
</comment>
<proteinExistence type="predicted"/>
<keyword evidence="3" id="KW-1185">Reference proteome</keyword>
<dbReference type="Proteomes" id="UP000475249">
    <property type="component" value="Unassembled WGS sequence"/>
</dbReference>
<dbReference type="AlphaFoldDB" id="A0A6L9EEA9"/>
<accession>A0A6L9EEA9</accession>
<dbReference type="EMBL" id="WXYO01000006">
    <property type="protein sequence ID" value="NAS13080.1"/>
    <property type="molecule type" value="Genomic_DNA"/>
</dbReference>